<evidence type="ECO:0000313" key="3">
    <source>
        <dbReference type="Proteomes" id="UP000319728"/>
    </source>
</evidence>
<evidence type="ECO:0008006" key="4">
    <source>
        <dbReference type="Google" id="ProtNLM"/>
    </source>
</evidence>
<dbReference type="AlphaFoldDB" id="A0A562WFH5"/>
<feature type="chain" id="PRO_5038751638" description="Ig-like domain-containing protein" evidence="1">
    <location>
        <begin position="26"/>
        <end position="118"/>
    </location>
</feature>
<dbReference type="EMBL" id="VLLP01000001">
    <property type="protein sequence ID" value="TWJ28885.1"/>
    <property type="molecule type" value="Genomic_DNA"/>
</dbReference>
<gene>
    <name evidence="2" type="ORF">JD81_02391</name>
</gene>
<dbReference type="Proteomes" id="UP000319728">
    <property type="component" value="Unassembled WGS sequence"/>
</dbReference>
<comment type="caution">
    <text evidence="2">The sequence shown here is derived from an EMBL/GenBank/DDBJ whole genome shotgun (WGS) entry which is preliminary data.</text>
</comment>
<protein>
    <recommendedName>
        <fullName evidence="4">Ig-like domain-containing protein</fullName>
    </recommendedName>
</protein>
<name>A0A562WFH5_9ACTN</name>
<evidence type="ECO:0000313" key="2">
    <source>
        <dbReference type="EMBL" id="TWJ28885.1"/>
    </source>
</evidence>
<feature type="signal peptide" evidence="1">
    <location>
        <begin position="1"/>
        <end position="25"/>
    </location>
</feature>
<organism evidence="2 3">
    <name type="scientific">Micromonospora sagamiensis</name>
    <dbReference type="NCBI Taxonomy" id="47875"/>
    <lineage>
        <taxon>Bacteria</taxon>
        <taxon>Bacillati</taxon>
        <taxon>Actinomycetota</taxon>
        <taxon>Actinomycetes</taxon>
        <taxon>Micromonosporales</taxon>
        <taxon>Micromonosporaceae</taxon>
        <taxon>Micromonospora</taxon>
    </lineage>
</organism>
<sequence length="118" mass="12102">MGLLTRVAVGAAVTALGVTMSAVPAAASSLTVSGYCEADFGFGATRDFECSASASGGTGSYSYSWRSLTPNAVFLLSQGPLGDGYCWAYTDNVVRVTVTSSGETASADVRFHCPSSRH</sequence>
<reference evidence="2 3" key="1">
    <citation type="submission" date="2019-07" db="EMBL/GenBank/DDBJ databases">
        <title>R&amp;d 2014.</title>
        <authorList>
            <person name="Klenk H.-P."/>
        </authorList>
    </citation>
    <scope>NUCLEOTIDE SEQUENCE [LARGE SCALE GENOMIC DNA]</scope>
    <source>
        <strain evidence="2 3">DSM 43912</strain>
    </source>
</reference>
<keyword evidence="3" id="KW-1185">Reference proteome</keyword>
<evidence type="ECO:0000256" key="1">
    <source>
        <dbReference type="SAM" id="SignalP"/>
    </source>
</evidence>
<keyword evidence="1" id="KW-0732">Signal</keyword>
<accession>A0A562WFH5</accession>
<proteinExistence type="predicted"/>